<evidence type="ECO:0000256" key="3">
    <source>
        <dbReference type="ARBA" id="ARBA00008536"/>
    </source>
</evidence>
<dbReference type="InterPro" id="IPR001220">
    <property type="entry name" value="Legume_lectin_dom"/>
</dbReference>
<evidence type="ECO:0000256" key="4">
    <source>
        <dbReference type="ARBA" id="ARBA00010217"/>
    </source>
</evidence>
<evidence type="ECO:0000259" key="20">
    <source>
        <dbReference type="PROSITE" id="PS50011"/>
    </source>
</evidence>
<dbReference type="Pfam" id="PF00139">
    <property type="entry name" value="Lectin_legB"/>
    <property type="match status" value="1"/>
</dbReference>
<evidence type="ECO:0000256" key="17">
    <source>
        <dbReference type="PROSITE-ProRule" id="PRU10141"/>
    </source>
</evidence>
<dbReference type="GO" id="GO:0002229">
    <property type="term" value="P:defense response to oomycetes"/>
    <property type="evidence" value="ECO:0007669"/>
    <property type="project" value="UniProtKB-ARBA"/>
</dbReference>
<keyword evidence="11" id="KW-0418">Kinase</keyword>
<feature type="binding site" evidence="17">
    <location>
        <position position="371"/>
    </location>
    <ligand>
        <name>ATP</name>
        <dbReference type="ChEBI" id="CHEBI:30616"/>
    </ligand>
</feature>
<evidence type="ECO:0000256" key="19">
    <source>
        <dbReference type="SAM" id="SignalP"/>
    </source>
</evidence>
<dbReference type="InterPro" id="IPR000719">
    <property type="entry name" value="Prot_kinase_dom"/>
</dbReference>
<keyword evidence="8 19" id="KW-0732">Signal</keyword>
<dbReference type="CDD" id="cd06899">
    <property type="entry name" value="lectin_legume_LecRK_Arcelin_ConA"/>
    <property type="match status" value="1"/>
</dbReference>
<dbReference type="Proteomes" id="UP000467840">
    <property type="component" value="Chromosome 12"/>
</dbReference>
<dbReference type="InterPro" id="IPR050528">
    <property type="entry name" value="L-type_Lectin-RKs"/>
</dbReference>
<feature type="transmembrane region" description="Helical" evidence="18">
    <location>
        <begin position="276"/>
        <end position="299"/>
    </location>
</feature>
<dbReference type="PANTHER" id="PTHR27007">
    <property type="match status" value="1"/>
</dbReference>
<dbReference type="InterPro" id="IPR017441">
    <property type="entry name" value="Protein_kinase_ATP_BS"/>
</dbReference>
<dbReference type="CDD" id="cd14066">
    <property type="entry name" value="STKc_IRAK"/>
    <property type="match status" value="1"/>
</dbReference>
<dbReference type="PROSITE" id="PS00108">
    <property type="entry name" value="PROTEIN_KINASE_ST"/>
    <property type="match status" value="1"/>
</dbReference>
<dbReference type="FunFam" id="3.30.200.20:FF:000168">
    <property type="entry name" value="L-type lectin-domain containing receptor kinase IX.1"/>
    <property type="match status" value="1"/>
</dbReference>
<evidence type="ECO:0000256" key="12">
    <source>
        <dbReference type="ARBA" id="ARBA00022840"/>
    </source>
</evidence>
<evidence type="ECO:0000256" key="6">
    <source>
        <dbReference type="ARBA" id="ARBA00022679"/>
    </source>
</evidence>
<keyword evidence="6" id="KW-0808">Transferase</keyword>
<dbReference type="SUPFAM" id="SSF49899">
    <property type="entry name" value="Concanavalin A-like lectins/glucanases"/>
    <property type="match status" value="1"/>
</dbReference>
<comment type="subcellular location">
    <subcellularLocation>
        <location evidence="1">Cell membrane</location>
        <topology evidence="1">Single-pass type I membrane protein</topology>
    </subcellularLocation>
</comment>
<name>A0A6A6K8W0_HEVBR</name>
<evidence type="ECO:0000256" key="10">
    <source>
        <dbReference type="ARBA" id="ARBA00022741"/>
    </source>
</evidence>
<dbReference type="Gene3D" id="2.60.120.200">
    <property type="match status" value="1"/>
</dbReference>
<feature type="signal peptide" evidence="19">
    <location>
        <begin position="1"/>
        <end position="29"/>
    </location>
</feature>
<comment type="similarity">
    <text evidence="3">In the N-terminal section; belongs to the leguminous lectin family.</text>
</comment>
<evidence type="ECO:0000313" key="22">
    <source>
        <dbReference type="Proteomes" id="UP000467840"/>
    </source>
</evidence>
<reference evidence="21 22" key="1">
    <citation type="journal article" date="2020" name="Mol. Plant">
        <title>The Chromosome-Based Rubber Tree Genome Provides New Insights into Spurge Genome Evolution and Rubber Biosynthesis.</title>
        <authorList>
            <person name="Liu J."/>
            <person name="Shi C."/>
            <person name="Shi C.C."/>
            <person name="Li W."/>
            <person name="Zhang Q.J."/>
            <person name="Zhang Y."/>
            <person name="Li K."/>
            <person name="Lu H.F."/>
            <person name="Shi C."/>
            <person name="Zhu S.T."/>
            <person name="Xiao Z.Y."/>
            <person name="Nan H."/>
            <person name="Yue Y."/>
            <person name="Zhu X.G."/>
            <person name="Wu Y."/>
            <person name="Hong X.N."/>
            <person name="Fan G.Y."/>
            <person name="Tong Y."/>
            <person name="Zhang D."/>
            <person name="Mao C.L."/>
            <person name="Liu Y.L."/>
            <person name="Hao S.J."/>
            <person name="Liu W.Q."/>
            <person name="Lv M.Q."/>
            <person name="Zhang H.B."/>
            <person name="Liu Y."/>
            <person name="Hu-Tang G.R."/>
            <person name="Wang J.P."/>
            <person name="Wang J.H."/>
            <person name="Sun Y.H."/>
            <person name="Ni S.B."/>
            <person name="Chen W.B."/>
            <person name="Zhang X.C."/>
            <person name="Jiao Y.N."/>
            <person name="Eichler E.E."/>
            <person name="Li G.H."/>
            <person name="Liu X."/>
            <person name="Gao L.Z."/>
        </authorList>
    </citation>
    <scope>NUCLEOTIDE SEQUENCE [LARGE SCALE GENOMIC DNA]</scope>
    <source>
        <strain evidence="22">cv. GT1</strain>
        <tissue evidence="21">Leaf</tissue>
    </source>
</reference>
<accession>A0A6A6K8W0</accession>
<evidence type="ECO:0000256" key="15">
    <source>
        <dbReference type="ARBA" id="ARBA00023170"/>
    </source>
</evidence>
<evidence type="ECO:0000313" key="21">
    <source>
        <dbReference type="EMBL" id="KAF2283879.1"/>
    </source>
</evidence>
<dbReference type="AlphaFoldDB" id="A0A6A6K8W0"/>
<evidence type="ECO:0000256" key="7">
    <source>
        <dbReference type="ARBA" id="ARBA00022692"/>
    </source>
</evidence>
<dbReference type="GO" id="GO:0004672">
    <property type="term" value="F:protein kinase activity"/>
    <property type="evidence" value="ECO:0007669"/>
    <property type="project" value="InterPro"/>
</dbReference>
<evidence type="ECO:0000256" key="8">
    <source>
        <dbReference type="ARBA" id="ARBA00022729"/>
    </source>
</evidence>
<evidence type="ECO:0000256" key="1">
    <source>
        <dbReference type="ARBA" id="ARBA00004251"/>
    </source>
</evidence>
<evidence type="ECO:0000256" key="18">
    <source>
        <dbReference type="SAM" id="Phobius"/>
    </source>
</evidence>
<keyword evidence="22" id="KW-1185">Reference proteome</keyword>
<comment type="caution">
    <text evidence="21">The sequence shown here is derived from an EMBL/GenBank/DDBJ whole genome shotgun (WGS) entry which is preliminary data.</text>
</comment>
<dbReference type="Gene3D" id="1.10.510.10">
    <property type="entry name" value="Transferase(Phosphotransferase) domain 1"/>
    <property type="match status" value="1"/>
</dbReference>
<dbReference type="EMBL" id="JAAGAX010000018">
    <property type="protein sequence ID" value="KAF2283879.1"/>
    <property type="molecule type" value="Genomic_DNA"/>
</dbReference>
<keyword evidence="9" id="KW-0430">Lectin</keyword>
<evidence type="ECO:0000256" key="13">
    <source>
        <dbReference type="ARBA" id="ARBA00022989"/>
    </source>
</evidence>
<proteinExistence type="inferred from homology"/>
<comment type="similarity">
    <text evidence="4">In the C-terminal section; belongs to the protein kinase superfamily. Ser/Thr protein kinase family.</text>
</comment>
<keyword evidence="10 17" id="KW-0547">Nucleotide-binding</keyword>
<feature type="chain" id="PRO_5025383851" description="Protein kinase domain-containing protein" evidence="19">
    <location>
        <begin position="30"/>
        <end position="653"/>
    </location>
</feature>
<comment type="similarity">
    <text evidence="2">Belongs to the leguminous lectin family.</text>
</comment>
<evidence type="ECO:0000256" key="9">
    <source>
        <dbReference type="ARBA" id="ARBA00022734"/>
    </source>
</evidence>
<keyword evidence="5" id="KW-1003">Cell membrane</keyword>
<dbReference type="FunFam" id="1.10.510.10:FF:000240">
    <property type="entry name" value="Lectin-domain containing receptor kinase A4.3"/>
    <property type="match status" value="1"/>
</dbReference>
<evidence type="ECO:0000256" key="11">
    <source>
        <dbReference type="ARBA" id="ARBA00022777"/>
    </source>
</evidence>
<feature type="domain" description="Protein kinase" evidence="20">
    <location>
        <begin position="341"/>
        <end position="621"/>
    </location>
</feature>
<dbReference type="GO" id="GO:0005524">
    <property type="term" value="F:ATP binding"/>
    <property type="evidence" value="ECO:0007669"/>
    <property type="project" value="UniProtKB-UniRule"/>
</dbReference>
<dbReference type="SUPFAM" id="SSF56112">
    <property type="entry name" value="Protein kinase-like (PK-like)"/>
    <property type="match status" value="1"/>
</dbReference>
<protein>
    <recommendedName>
        <fullName evidence="20">Protein kinase domain-containing protein</fullName>
    </recommendedName>
</protein>
<dbReference type="InterPro" id="IPR008271">
    <property type="entry name" value="Ser/Thr_kinase_AS"/>
</dbReference>
<keyword evidence="7 18" id="KW-0812">Transmembrane</keyword>
<organism evidence="21 22">
    <name type="scientific">Hevea brasiliensis</name>
    <name type="common">Para rubber tree</name>
    <name type="synonym">Siphonia brasiliensis</name>
    <dbReference type="NCBI Taxonomy" id="3981"/>
    <lineage>
        <taxon>Eukaryota</taxon>
        <taxon>Viridiplantae</taxon>
        <taxon>Streptophyta</taxon>
        <taxon>Embryophyta</taxon>
        <taxon>Tracheophyta</taxon>
        <taxon>Spermatophyta</taxon>
        <taxon>Magnoliopsida</taxon>
        <taxon>eudicotyledons</taxon>
        <taxon>Gunneridae</taxon>
        <taxon>Pentapetalae</taxon>
        <taxon>rosids</taxon>
        <taxon>fabids</taxon>
        <taxon>Malpighiales</taxon>
        <taxon>Euphorbiaceae</taxon>
        <taxon>Crotonoideae</taxon>
        <taxon>Micrandreae</taxon>
        <taxon>Hevea</taxon>
    </lineage>
</organism>
<dbReference type="GO" id="GO:0030246">
    <property type="term" value="F:carbohydrate binding"/>
    <property type="evidence" value="ECO:0007669"/>
    <property type="project" value="UniProtKB-KW"/>
</dbReference>
<keyword evidence="12 17" id="KW-0067">ATP-binding</keyword>
<keyword evidence="15" id="KW-0675">Receptor</keyword>
<evidence type="ECO:0000256" key="5">
    <source>
        <dbReference type="ARBA" id="ARBA00022475"/>
    </source>
</evidence>
<dbReference type="PROSITE" id="PS50011">
    <property type="entry name" value="PROTEIN_KINASE_DOM"/>
    <property type="match status" value="1"/>
</dbReference>
<dbReference type="PROSITE" id="PS00107">
    <property type="entry name" value="PROTEIN_KINASE_ATP"/>
    <property type="match status" value="1"/>
</dbReference>
<dbReference type="SMART" id="SM00220">
    <property type="entry name" value="S_TKc"/>
    <property type="match status" value="1"/>
</dbReference>
<dbReference type="InterPro" id="IPR013320">
    <property type="entry name" value="ConA-like_dom_sf"/>
</dbReference>
<dbReference type="InterPro" id="IPR011009">
    <property type="entry name" value="Kinase-like_dom_sf"/>
</dbReference>
<gene>
    <name evidence="21" type="ORF">GH714_016766</name>
</gene>
<evidence type="ECO:0000256" key="2">
    <source>
        <dbReference type="ARBA" id="ARBA00007606"/>
    </source>
</evidence>
<sequence>MVNSCHKMITSPLYFSCLLLLLLLPFTSPISFEITHFDPNDTSIIYEGNAAPIAGNVEFSNVDYMCQIGRATYVEKVPIWNSRTKQLSDFNTHFSFFIDTQGRNQHGAGLAFFLAPVGSHSPLNSAGGFMGLYNITNIFSHESQMVHIEFDSYGNREWEVPYPHVSINNNSLQSATFTRWNTSLHSGDPADVWITYNATTKNLSLSWKYQTTSLPQENTSLSLIIDLTTVLPEWIVIGFSASTSNRVERHVLQSWKFNSTLEMHAEKENNSNKIKVTAALAVSGGFLLTAMVAFLIFWIRKKKKEEITERMNLISMNDEIESVAVPRSYSYQDLVLATRNFSNERKLGQGGFGAVYKGYLTHFGMTVAVKKITKRSNKDVKKEYMTEVKIISQLRHRNLVPILGWCHDKGEFLLVYDFMPNGSLDSHLFKKKIPLTWTARYRIALGLASALLYLHEGSEKCVLHRDIKSSNIMLDSSMNAKLGDFGLALFIEPDLGPESTGLAGTNGYMAPEYISTRRATMDSDVYSFGLVALEIVTGRMAVDPIGEEDEAITLVKWIWDLYEKEELSTAVDEILADNFDETQVKCLLIVGLWCAHPASNNRPSIRQAIQVLNFEAELPKLPTRMAVPESNAARPSCSFGEPVMSHSSFGVGR</sequence>
<keyword evidence="16" id="KW-0325">Glycoprotein</keyword>
<evidence type="ECO:0000256" key="16">
    <source>
        <dbReference type="ARBA" id="ARBA00023180"/>
    </source>
</evidence>
<keyword evidence="14 18" id="KW-0472">Membrane</keyword>
<dbReference type="GO" id="GO:0005886">
    <property type="term" value="C:plasma membrane"/>
    <property type="evidence" value="ECO:0007669"/>
    <property type="project" value="UniProtKB-SubCell"/>
</dbReference>
<dbReference type="Pfam" id="PF00069">
    <property type="entry name" value="Pkinase"/>
    <property type="match status" value="1"/>
</dbReference>
<evidence type="ECO:0000256" key="14">
    <source>
        <dbReference type="ARBA" id="ARBA00023136"/>
    </source>
</evidence>
<keyword evidence="13 18" id="KW-1133">Transmembrane helix</keyword>
<dbReference type="Gene3D" id="3.30.200.20">
    <property type="entry name" value="Phosphorylase Kinase, domain 1"/>
    <property type="match status" value="1"/>
</dbReference>